<dbReference type="EMBL" id="MUGS01000058">
    <property type="protein sequence ID" value="OXE99950.1"/>
    <property type="molecule type" value="Genomic_DNA"/>
</dbReference>
<sequence>MKIYNTRLIPVKSFLSRIIFLIFVLVACPLTGQVKQKKNLQESDYHLWHTLQSDKISENGKWISYKLAYPNGQDTLFIKNTQTHKQYVFPQGTNGNFNAEESFAYIDKKGLQILTLKSGEIKTIAGVTQYQYTQNKKYIITYSKTADPILEIKTTSGQTIMKINNVQQYKIAPQQNAVLFSADHNIGFISLNKEVLKTMIIENASTPFYNLIWQNNGNAVAFLQKGADSEQNSLFFYQLNDKNLFKFEAENFSNFPADFTISPTVSTKLFISDDGQRVFFGIKKRESNEKAIDTTGVQVWNASDKLLYPEQEEIGQWEKVAKLALWKPFENKFNQITNNQLPKVILAAEQKFALTFNPAQYEPQYKQQGDIDLYLVNLTTGDSTRILTKHSGNKNHTVISPKGNFVTYFKDQKWWVYDIRKKVHFNCSLNIHQPLLDKDFNAAGEVPAYGFLGWTKNDDSFLLYDQFDIWEVTPDGKKANRLTHGREKNIQFRLAKQFYDLVKTAAYDGFYAFQIDLSNDLFLEAKNNDESGYFIWNKTSGEKPMVFNTMRNNYLMKSEQGESYAFQQQHYDKPPSLWFKKDKKSKAQLMVQSNKQQEDFFWGKAEKIHYSNAKGIPLTGSLFYPANYEPSKKYPMIVKIYELKMYESNQYINPSLYDDTGFNVTNYTSEGYFVLCPDIIYEIGNPGISATDCVVAATQCIIEKGIVQKDKIALIGHSFGGYQTNFIITQTNLFATAVSSAGVADLTSSYLTMGWNTGIADIWRYENQQGRMGKSLFEDKAGYNRNSPLEYVTNIQTPLLCWTGKEDRQVHWYQSIEFYLALRRLNKEHIMLVYPQEKHVIMNPKNQKDLSLHLKEWFDYYLQNKSIPSWVATPLKSL</sequence>
<dbReference type="InterPro" id="IPR029058">
    <property type="entry name" value="AB_hydrolase_fold"/>
</dbReference>
<feature type="domain" description="Peptidase S9 prolyl oligopeptidase catalytic" evidence="2">
    <location>
        <begin position="694"/>
        <end position="864"/>
    </location>
</feature>
<evidence type="ECO:0000259" key="2">
    <source>
        <dbReference type="Pfam" id="PF00326"/>
    </source>
</evidence>
<name>A0A227NQ82_9FLAO</name>
<reference evidence="3 4" key="1">
    <citation type="submission" date="2016-11" db="EMBL/GenBank/DDBJ databases">
        <title>Whole genomes of Flavobacteriaceae.</title>
        <authorList>
            <person name="Stine C."/>
            <person name="Li C."/>
            <person name="Tadesse D."/>
        </authorList>
    </citation>
    <scope>NUCLEOTIDE SEQUENCE [LARGE SCALE GENOMIC DNA]</scope>
    <source>
        <strain evidence="3 4">DSM 24704</strain>
    </source>
</reference>
<organism evidence="3 4">
    <name type="scientific">Flavobacterium araucananum</name>
    <dbReference type="NCBI Taxonomy" id="946678"/>
    <lineage>
        <taxon>Bacteria</taxon>
        <taxon>Pseudomonadati</taxon>
        <taxon>Bacteroidota</taxon>
        <taxon>Flavobacteriia</taxon>
        <taxon>Flavobacteriales</taxon>
        <taxon>Flavobacteriaceae</taxon>
        <taxon>Flavobacterium</taxon>
    </lineage>
</organism>
<dbReference type="SUPFAM" id="SSF53474">
    <property type="entry name" value="alpha/beta-Hydrolases"/>
    <property type="match status" value="1"/>
</dbReference>
<dbReference type="GO" id="GO:0004252">
    <property type="term" value="F:serine-type endopeptidase activity"/>
    <property type="evidence" value="ECO:0007669"/>
    <property type="project" value="TreeGrafter"/>
</dbReference>
<dbReference type="Gene3D" id="3.40.50.1820">
    <property type="entry name" value="alpha/beta hydrolase"/>
    <property type="match status" value="1"/>
</dbReference>
<evidence type="ECO:0000256" key="1">
    <source>
        <dbReference type="ARBA" id="ARBA00022801"/>
    </source>
</evidence>
<dbReference type="AlphaFoldDB" id="A0A227NQ82"/>
<dbReference type="PANTHER" id="PTHR42776">
    <property type="entry name" value="SERINE PEPTIDASE S9 FAMILY MEMBER"/>
    <property type="match status" value="1"/>
</dbReference>
<dbReference type="Pfam" id="PF00326">
    <property type="entry name" value="Peptidase_S9"/>
    <property type="match status" value="1"/>
</dbReference>
<gene>
    <name evidence="3" type="ORF">B0A64_21020</name>
</gene>
<protein>
    <recommendedName>
        <fullName evidence="2">Peptidase S9 prolyl oligopeptidase catalytic domain-containing protein</fullName>
    </recommendedName>
</protein>
<dbReference type="InterPro" id="IPR001375">
    <property type="entry name" value="Peptidase_S9_cat"/>
</dbReference>
<dbReference type="PANTHER" id="PTHR42776:SF27">
    <property type="entry name" value="DIPEPTIDYL PEPTIDASE FAMILY MEMBER 6"/>
    <property type="match status" value="1"/>
</dbReference>
<dbReference type="OrthoDB" id="9812921at2"/>
<dbReference type="Proteomes" id="UP000214684">
    <property type="component" value="Unassembled WGS sequence"/>
</dbReference>
<dbReference type="GO" id="GO:0006508">
    <property type="term" value="P:proteolysis"/>
    <property type="evidence" value="ECO:0007669"/>
    <property type="project" value="InterPro"/>
</dbReference>
<evidence type="ECO:0000313" key="3">
    <source>
        <dbReference type="EMBL" id="OXE99950.1"/>
    </source>
</evidence>
<dbReference type="PROSITE" id="PS51257">
    <property type="entry name" value="PROKAR_LIPOPROTEIN"/>
    <property type="match status" value="1"/>
</dbReference>
<dbReference type="SUPFAM" id="SSF82171">
    <property type="entry name" value="DPP6 N-terminal domain-like"/>
    <property type="match status" value="2"/>
</dbReference>
<dbReference type="RefSeq" id="WP_089481453.1">
    <property type="nucleotide sequence ID" value="NZ_MUGS01000058.1"/>
</dbReference>
<accession>A0A227NQ82</accession>
<keyword evidence="4" id="KW-1185">Reference proteome</keyword>
<evidence type="ECO:0000313" key="4">
    <source>
        <dbReference type="Proteomes" id="UP000214684"/>
    </source>
</evidence>
<comment type="caution">
    <text evidence="3">The sequence shown here is derived from an EMBL/GenBank/DDBJ whole genome shotgun (WGS) entry which is preliminary data.</text>
</comment>
<proteinExistence type="predicted"/>
<keyword evidence="1" id="KW-0378">Hydrolase</keyword>